<dbReference type="SUPFAM" id="SSF51197">
    <property type="entry name" value="Clavaminate synthase-like"/>
    <property type="match status" value="1"/>
</dbReference>
<keyword evidence="7" id="KW-0408">Iron</keyword>
<evidence type="ECO:0000256" key="2">
    <source>
        <dbReference type="ARBA" id="ARBA00022723"/>
    </source>
</evidence>
<protein>
    <submittedName>
        <fullName evidence="11">Alkylated DNA repair dioxygenase AlkB</fullName>
    </submittedName>
</protein>
<evidence type="ECO:0000313" key="11">
    <source>
        <dbReference type="EMBL" id="MBB5187431.1"/>
    </source>
</evidence>
<proteinExistence type="predicted"/>
<gene>
    <name evidence="11" type="ORF">HNQ57_001700</name>
</gene>
<feature type="binding site" evidence="9">
    <location>
        <begin position="74"/>
        <end position="76"/>
    </location>
    <ligand>
        <name>substrate</name>
    </ligand>
</feature>
<feature type="binding site" evidence="9">
    <location>
        <position position="181"/>
    </location>
    <ligand>
        <name>2-oxoglutarate</name>
        <dbReference type="ChEBI" id="CHEBI:16810"/>
    </ligand>
</feature>
<evidence type="ECO:0000256" key="6">
    <source>
        <dbReference type="ARBA" id="ARBA00023002"/>
    </source>
</evidence>
<comment type="cofactor">
    <cofactor evidence="1">
        <name>Fe(2+)</name>
        <dbReference type="ChEBI" id="CHEBI:29033"/>
    </cofactor>
</comment>
<evidence type="ECO:0000256" key="7">
    <source>
        <dbReference type="ARBA" id="ARBA00023004"/>
    </source>
</evidence>
<dbReference type="GO" id="GO:0051747">
    <property type="term" value="F:cytosine C-5 DNA demethylase activity"/>
    <property type="evidence" value="ECO:0007669"/>
    <property type="project" value="TreeGrafter"/>
</dbReference>
<keyword evidence="5 11" id="KW-0223">Dioxygenase</keyword>
<feature type="binding site" evidence="9">
    <location>
        <position position="193"/>
    </location>
    <ligand>
        <name>2-oxoglutarate</name>
        <dbReference type="ChEBI" id="CHEBI:16810"/>
    </ligand>
</feature>
<evidence type="ECO:0000256" key="1">
    <source>
        <dbReference type="ARBA" id="ARBA00001954"/>
    </source>
</evidence>
<accession>A0A840R4X3</accession>
<name>A0A840R4X3_9GAMM</name>
<feature type="binding site" evidence="9">
    <location>
        <position position="123"/>
    </location>
    <ligand>
        <name>2-oxoglutarate</name>
        <dbReference type="ChEBI" id="CHEBI:16810"/>
    </ligand>
</feature>
<dbReference type="EMBL" id="JACHHW010000004">
    <property type="protein sequence ID" value="MBB5187431.1"/>
    <property type="molecule type" value="Genomic_DNA"/>
</dbReference>
<dbReference type="GO" id="GO:0006307">
    <property type="term" value="P:DNA alkylation repair"/>
    <property type="evidence" value="ECO:0007669"/>
    <property type="project" value="TreeGrafter"/>
</dbReference>
<feature type="binding site" evidence="9">
    <location>
        <position position="111"/>
    </location>
    <ligand>
        <name>2-oxoglutarate</name>
        <dbReference type="ChEBI" id="CHEBI:16810"/>
    </ligand>
</feature>
<evidence type="ECO:0000313" key="12">
    <source>
        <dbReference type="Proteomes" id="UP000536640"/>
    </source>
</evidence>
<keyword evidence="3" id="KW-0227">DNA damage</keyword>
<keyword evidence="4" id="KW-0460">Magnesium</keyword>
<dbReference type="GO" id="GO:0008198">
    <property type="term" value="F:ferrous iron binding"/>
    <property type="evidence" value="ECO:0007669"/>
    <property type="project" value="TreeGrafter"/>
</dbReference>
<organism evidence="11 12">
    <name type="scientific">Zhongshania antarctica</name>
    <dbReference type="NCBI Taxonomy" id="641702"/>
    <lineage>
        <taxon>Bacteria</taxon>
        <taxon>Pseudomonadati</taxon>
        <taxon>Pseudomonadota</taxon>
        <taxon>Gammaproteobacteria</taxon>
        <taxon>Cellvibrionales</taxon>
        <taxon>Spongiibacteraceae</taxon>
        <taxon>Zhongshania</taxon>
    </lineage>
</organism>
<dbReference type="AlphaFoldDB" id="A0A840R4X3"/>
<dbReference type="InterPro" id="IPR027450">
    <property type="entry name" value="AlkB-like"/>
</dbReference>
<reference evidence="11 12" key="1">
    <citation type="submission" date="2020-08" db="EMBL/GenBank/DDBJ databases">
        <title>Genomic Encyclopedia of Type Strains, Phase IV (KMG-IV): sequencing the most valuable type-strain genomes for metagenomic binning, comparative biology and taxonomic classification.</title>
        <authorList>
            <person name="Goeker M."/>
        </authorList>
    </citation>
    <scope>NUCLEOTIDE SEQUENCE [LARGE SCALE GENOMIC DNA]</scope>
    <source>
        <strain evidence="11 12">DSM 25701</strain>
    </source>
</reference>
<dbReference type="FunFam" id="2.60.120.590:FF:000004">
    <property type="entry name" value="DNA oxidative demethylase ALKBH2"/>
    <property type="match status" value="1"/>
</dbReference>
<keyword evidence="12" id="KW-1185">Reference proteome</keyword>
<dbReference type="InterPro" id="IPR037151">
    <property type="entry name" value="AlkB-like_sf"/>
</dbReference>
<dbReference type="PROSITE" id="PS51471">
    <property type="entry name" value="FE2OG_OXY"/>
    <property type="match status" value="1"/>
</dbReference>
<feature type="binding site" evidence="9">
    <location>
        <position position="199"/>
    </location>
    <ligand>
        <name>2-oxoglutarate</name>
        <dbReference type="ChEBI" id="CHEBI:16810"/>
    </ligand>
</feature>
<dbReference type="PANTHER" id="PTHR31573:SF1">
    <property type="entry name" value="DNA OXIDATIVE DEMETHYLASE ALKBH2"/>
    <property type="match status" value="1"/>
</dbReference>
<dbReference type="Gene3D" id="2.60.120.590">
    <property type="entry name" value="Alpha-ketoglutarate-dependent dioxygenase AlkB-like"/>
    <property type="match status" value="1"/>
</dbReference>
<feature type="binding site" evidence="9">
    <location>
        <position position="126"/>
    </location>
    <ligand>
        <name>substrate</name>
    </ligand>
</feature>
<sequence>MSTSKLSPVFIEAEHIPLAGGGLHYYPQYIAEPDPLYEQLRENIPWQQPILDIYGRRHLTPRLVAFVGDSGLSYRYSGHRHYADVWPPEVLALRERIAEDTGYDFNCALLNYYRNGDDSMGYHSDDEASLGGDPCVASLSLGCGRDFLMKPKGLKTRSRKIHLASGSLLLMLPPTQRHWQHALPARKGLAQGRINITFRKVVLSLAD</sequence>
<comment type="caution">
    <text evidence="11">The sequence shown here is derived from an EMBL/GenBank/DDBJ whole genome shotgun (WGS) entry which is preliminary data.</text>
</comment>
<evidence type="ECO:0000256" key="5">
    <source>
        <dbReference type="ARBA" id="ARBA00022964"/>
    </source>
</evidence>
<feature type="binding site" evidence="9">
    <location>
        <position position="197"/>
    </location>
    <ligand>
        <name>2-oxoglutarate</name>
        <dbReference type="ChEBI" id="CHEBI:16810"/>
    </ligand>
</feature>
<dbReference type="PANTHER" id="PTHR31573">
    <property type="entry name" value="ALPHA-KETOGLUTARATE-DEPENDENT DIOXYGENASE ALKB HOMOLOG 2"/>
    <property type="match status" value="1"/>
</dbReference>
<dbReference type="InterPro" id="IPR032852">
    <property type="entry name" value="ALKBH2"/>
</dbReference>
<dbReference type="Proteomes" id="UP000536640">
    <property type="component" value="Unassembled WGS sequence"/>
</dbReference>
<evidence type="ECO:0000259" key="10">
    <source>
        <dbReference type="PROSITE" id="PS51471"/>
    </source>
</evidence>
<feature type="binding site" evidence="9">
    <location>
        <position position="113"/>
    </location>
    <ligand>
        <name>2-oxoglutarate</name>
        <dbReference type="ChEBI" id="CHEBI:16810"/>
    </ligand>
</feature>
<dbReference type="Pfam" id="PF13532">
    <property type="entry name" value="2OG-FeII_Oxy_2"/>
    <property type="match status" value="1"/>
</dbReference>
<dbReference type="GO" id="GO:0035516">
    <property type="term" value="F:broad specificity oxidative DNA demethylase activity"/>
    <property type="evidence" value="ECO:0007669"/>
    <property type="project" value="TreeGrafter"/>
</dbReference>
<feature type="domain" description="Fe2OG dioxygenase" evidence="10">
    <location>
        <begin position="104"/>
        <end position="202"/>
    </location>
</feature>
<evidence type="ECO:0000256" key="3">
    <source>
        <dbReference type="ARBA" id="ARBA00022763"/>
    </source>
</evidence>
<dbReference type="InterPro" id="IPR005123">
    <property type="entry name" value="Oxoglu/Fe-dep_dioxygenase_dom"/>
</dbReference>
<dbReference type="RefSeq" id="WP_184462290.1">
    <property type="nucleotide sequence ID" value="NZ_JACHHW010000004.1"/>
</dbReference>
<evidence type="ECO:0000256" key="9">
    <source>
        <dbReference type="PIRSR" id="PIRSR632852-1"/>
    </source>
</evidence>
<evidence type="ECO:0000256" key="8">
    <source>
        <dbReference type="ARBA" id="ARBA00023204"/>
    </source>
</evidence>
<evidence type="ECO:0000256" key="4">
    <source>
        <dbReference type="ARBA" id="ARBA00022842"/>
    </source>
</evidence>
<keyword evidence="6" id="KW-0560">Oxidoreductase</keyword>
<keyword evidence="2" id="KW-0479">Metal-binding</keyword>
<keyword evidence="8" id="KW-0234">DNA repair</keyword>